<dbReference type="CDD" id="cd22164">
    <property type="entry name" value="F-box_AtSKIP19-like"/>
    <property type="match status" value="1"/>
</dbReference>
<dbReference type="SUPFAM" id="SSF52047">
    <property type="entry name" value="RNI-like"/>
    <property type="match status" value="1"/>
</dbReference>
<evidence type="ECO:0000256" key="1">
    <source>
        <dbReference type="SAM" id="MobiDB-lite"/>
    </source>
</evidence>
<dbReference type="Pfam" id="PF12937">
    <property type="entry name" value="F-box-like"/>
    <property type="match status" value="1"/>
</dbReference>
<comment type="caution">
    <text evidence="3">The sequence shown here is derived from an EMBL/GenBank/DDBJ whole genome shotgun (WGS) entry which is preliminary data.</text>
</comment>
<accession>A0ABR0DFX6</accession>
<dbReference type="PANTHER" id="PTHR38926">
    <property type="entry name" value="F-BOX DOMAIN CONTAINING PROTEIN, EXPRESSED"/>
    <property type="match status" value="1"/>
</dbReference>
<organism evidence="3 4">
    <name type="scientific">Penstemon davidsonii</name>
    <dbReference type="NCBI Taxonomy" id="160366"/>
    <lineage>
        <taxon>Eukaryota</taxon>
        <taxon>Viridiplantae</taxon>
        <taxon>Streptophyta</taxon>
        <taxon>Embryophyta</taxon>
        <taxon>Tracheophyta</taxon>
        <taxon>Spermatophyta</taxon>
        <taxon>Magnoliopsida</taxon>
        <taxon>eudicotyledons</taxon>
        <taxon>Gunneridae</taxon>
        <taxon>Pentapetalae</taxon>
        <taxon>asterids</taxon>
        <taxon>lamiids</taxon>
        <taxon>Lamiales</taxon>
        <taxon>Plantaginaceae</taxon>
        <taxon>Cheloneae</taxon>
        <taxon>Penstemon</taxon>
    </lineage>
</organism>
<reference evidence="3 4" key="1">
    <citation type="journal article" date="2023" name="bioRxiv">
        <title>Genome report: Whole genome sequence and annotation of Penstemon davidsonii.</title>
        <authorList>
            <person name="Ostevik K.L."/>
            <person name="Alabady M."/>
            <person name="Zhang M."/>
            <person name="Rausher M.D."/>
        </authorList>
    </citation>
    <scope>NUCLEOTIDE SEQUENCE [LARGE SCALE GENOMIC DNA]</scope>
    <source>
        <strain evidence="3">DNT005</strain>
        <tissue evidence="3">Whole leaf</tissue>
    </source>
</reference>
<evidence type="ECO:0000313" key="4">
    <source>
        <dbReference type="Proteomes" id="UP001291926"/>
    </source>
</evidence>
<feature type="compositionally biased region" description="Basic residues" evidence="1">
    <location>
        <begin position="1"/>
        <end position="19"/>
    </location>
</feature>
<feature type="domain" description="F-box" evidence="2">
    <location>
        <begin position="28"/>
        <end position="75"/>
    </location>
</feature>
<dbReference type="Gene3D" id="3.80.10.10">
    <property type="entry name" value="Ribonuclease Inhibitor"/>
    <property type="match status" value="1"/>
</dbReference>
<dbReference type="SMART" id="SM00367">
    <property type="entry name" value="LRR_CC"/>
    <property type="match status" value="3"/>
</dbReference>
<protein>
    <recommendedName>
        <fullName evidence="2">F-box domain-containing protein</fullName>
    </recommendedName>
</protein>
<dbReference type="PROSITE" id="PS50181">
    <property type="entry name" value="FBOX"/>
    <property type="match status" value="1"/>
</dbReference>
<evidence type="ECO:0000259" key="2">
    <source>
        <dbReference type="PROSITE" id="PS50181"/>
    </source>
</evidence>
<proteinExistence type="predicted"/>
<gene>
    <name evidence="3" type="ORF">RD792_003888</name>
</gene>
<name>A0ABR0DFX6_9LAMI</name>
<dbReference type="Gene3D" id="1.20.1280.50">
    <property type="match status" value="1"/>
</dbReference>
<sequence length="292" mass="33990">MERNKFKRQKPKITKKSRKGVSSSSAPRPPWVELPRDVTANILHRLGAIEILESAQRVCTTWRNVCREPAMWRVIDMRNIGDPDDPYDLKIMCRHAVDRSQGQLIDIKIEHFGNDELIHYIAERSPLLKHFKISNCYDIVGEELREAVKKIPQLEELHLTYMRNIEAEDIESIGRSCPMLKSFSYNYRWFNFNYPLPEGSEAEEMEYAQAVAKTMPNLRHLALLGDQITNETLQAILDNCPHLESLDIRQCKNIVLGGDLEKRLSKQIKKLRRPYDSTADYGWIVSDAQYYI</sequence>
<dbReference type="PANTHER" id="PTHR38926:SF82">
    <property type="entry name" value="F-BOX DOMAIN-CONTAINING PROTEIN"/>
    <property type="match status" value="1"/>
</dbReference>
<dbReference type="InterPro" id="IPR032675">
    <property type="entry name" value="LRR_dom_sf"/>
</dbReference>
<dbReference type="InterPro" id="IPR001810">
    <property type="entry name" value="F-box_dom"/>
</dbReference>
<dbReference type="Proteomes" id="UP001291926">
    <property type="component" value="Unassembled WGS sequence"/>
</dbReference>
<keyword evidence="4" id="KW-1185">Reference proteome</keyword>
<dbReference type="EMBL" id="JAYDYQ010001088">
    <property type="protein sequence ID" value="KAK4488146.1"/>
    <property type="molecule type" value="Genomic_DNA"/>
</dbReference>
<feature type="region of interest" description="Disordered" evidence="1">
    <location>
        <begin position="1"/>
        <end position="30"/>
    </location>
</feature>
<dbReference type="InterPro" id="IPR006553">
    <property type="entry name" value="Leu-rich_rpt_Cys-con_subtyp"/>
</dbReference>
<evidence type="ECO:0000313" key="3">
    <source>
        <dbReference type="EMBL" id="KAK4488146.1"/>
    </source>
</evidence>